<evidence type="ECO:0000256" key="2">
    <source>
        <dbReference type="ARBA" id="ARBA00022840"/>
    </source>
</evidence>
<dbReference type="PANTHER" id="PTHR45991:SF1">
    <property type="entry name" value="PACHYTENE CHECKPOINT PROTEIN 2 HOMOLOG"/>
    <property type="match status" value="1"/>
</dbReference>
<accession>A0ABQ9I0S4</accession>
<dbReference type="Proteomes" id="UP001159363">
    <property type="component" value="Chromosome 3"/>
</dbReference>
<dbReference type="Gene3D" id="3.40.50.300">
    <property type="entry name" value="P-loop containing nucleotide triphosphate hydrolases"/>
    <property type="match status" value="1"/>
</dbReference>
<evidence type="ECO:0000256" key="3">
    <source>
        <dbReference type="SAM" id="MobiDB-lite"/>
    </source>
</evidence>
<name>A0ABQ9I0S4_9NEOP</name>
<keyword evidence="5" id="KW-1185">Reference proteome</keyword>
<dbReference type="SUPFAM" id="SSF52540">
    <property type="entry name" value="P-loop containing nucleoside triphosphate hydrolases"/>
    <property type="match status" value="1"/>
</dbReference>
<evidence type="ECO:0000256" key="1">
    <source>
        <dbReference type="ARBA" id="ARBA00022741"/>
    </source>
</evidence>
<comment type="caution">
    <text evidence="4">The sequence shown here is derived from an EMBL/GenBank/DDBJ whole genome shotgun (WGS) entry which is preliminary data.</text>
</comment>
<reference evidence="4 5" key="1">
    <citation type="submission" date="2023-02" db="EMBL/GenBank/DDBJ databases">
        <title>LHISI_Scaffold_Assembly.</title>
        <authorList>
            <person name="Stuart O.P."/>
            <person name="Cleave R."/>
            <person name="Magrath M.J.L."/>
            <person name="Mikheyev A.S."/>
        </authorList>
    </citation>
    <scope>NUCLEOTIDE SEQUENCE [LARGE SCALE GENOMIC DNA]</scope>
    <source>
        <strain evidence="4">Daus_M_001</strain>
        <tissue evidence="4">Leg muscle</tissue>
    </source>
</reference>
<proteinExistence type="predicted"/>
<protein>
    <submittedName>
        <fullName evidence="4">Uncharacterized protein</fullName>
    </submittedName>
</protein>
<keyword evidence="1" id="KW-0547">Nucleotide-binding</keyword>
<evidence type="ECO:0000313" key="5">
    <source>
        <dbReference type="Proteomes" id="UP001159363"/>
    </source>
</evidence>
<keyword evidence="2" id="KW-0067">ATP-binding</keyword>
<feature type="compositionally biased region" description="Polar residues" evidence="3">
    <location>
        <begin position="60"/>
        <end position="71"/>
    </location>
</feature>
<dbReference type="PROSITE" id="PS00674">
    <property type="entry name" value="AAA"/>
    <property type="match status" value="1"/>
</dbReference>
<dbReference type="InterPro" id="IPR027417">
    <property type="entry name" value="P-loop_NTPase"/>
</dbReference>
<dbReference type="EMBL" id="JARBHB010000003">
    <property type="protein sequence ID" value="KAJ8890255.1"/>
    <property type="molecule type" value="Genomic_DNA"/>
</dbReference>
<gene>
    <name evidence="4" type="ORF">PR048_009763</name>
</gene>
<dbReference type="PANTHER" id="PTHR45991">
    <property type="entry name" value="PACHYTENE CHECKPOINT PROTEIN 2"/>
    <property type="match status" value="1"/>
</dbReference>
<organism evidence="4 5">
    <name type="scientific">Dryococelus australis</name>
    <dbReference type="NCBI Taxonomy" id="614101"/>
    <lineage>
        <taxon>Eukaryota</taxon>
        <taxon>Metazoa</taxon>
        <taxon>Ecdysozoa</taxon>
        <taxon>Arthropoda</taxon>
        <taxon>Hexapoda</taxon>
        <taxon>Insecta</taxon>
        <taxon>Pterygota</taxon>
        <taxon>Neoptera</taxon>
        <taxon>Polyneoptera</taxon>
        <taxon>Phasmatodea</taxon>
        <taxon>Verophasmatodea</taxon>
        <taxon>Anareolatae</taxon>
        <taxon>Phasmatidae</taxon>
        <taxon>Eurycanthinae</taxon>
        <taxon>Dryococelus</taxon>
    </lineage>
</organism>
<dbReference type="InterPro" id="IPR044539">
    <property type="entry name" value="Pch2-like"/>
</dbReference>
<feature type="region of interest" description="Disordered" evidence="3">
    <location>
        <begin position="60"/>
        <end position="80"/>
    </location>
</feature>
<dbReference type="InterPro" id="IPR003960">
    <property type="entry name" value="ATPase_AAA_CS"/>
</dbReference>
<sequence length="267" mass="29289">MAGGVSHRKVLTNPPPLLAKAKDYLQDALATRPQRPTAIFGWDLFTPVFNVNQRSATFPAASRSSVPTTPGRQCHPEGPADAAVATSPHFLVSTCILAALNLDPHLSTLRIAWDSGVSRGFWGEHGESYMTVIYIPTTFMSIWHQEEGVGAGLQLHITEGLLIEKEREGRGVMYSNVLLLATSNLTGSIDPAFLDRADISQYIGLPPQQGIYQIYLSALKELERVTMEQQWNARAGEMGDPQQNLLTSGIVQHDSHLRKSGYDPARD</sequence>
<evidence type="ECO:0000313" key="4">
    <source>
        <dbReference type="EMBL" id="KAJ8890255.1"/>
    </source>
</evidence>